<gene>
    <name evidence="2" type="ORF">Prudu_019961</name>
</gene>
<dbReference type="InterPro" id="IPR017451">
    <property type="entry name" value="F-box-assoc_interact_dom"/>
</dbReference>
<dbReference type="NCBIfam" id="TIGR01640">
    <property type="entry name" value="F_box_assoc_1"/>
    <property type="match status" value="1"/>
</dbReference>
<proteinExistence type="predicted"/>
<reference evidence="2" key="1">
    <citation type="journal article" date="2019" name="Science">
        <title>Mutation of a bHLH transcription factor allowed almond domestication.</title>
        <authorList>
            <person name="Sanchez-Perez R."/>
            <person name="Pavan S."/>
            <person name="Mazzeo R."/>
            <person name="Moldovan C."/>
            <person name="Aiese Cigliano R."/>
            <person name="Del Cueto J."/>
            <person name="Ricciardi F."/>
            <person name="Lotti C."/>
            <person name="Ricciardi L."/>
            <person name="Dicenta F."/>
            <person name="Lopez-Marques R.L."/>
            <person name="Lindberg Moller B."/>
        </authorList>
    </citation>
    <scope>NUCLEOTIDE SEQUENCE</scope>
</reference>
<name>A0A4Y1RU74_PRUDU</name>
<dbReference type="PANTHER" id="PTHR35546:SF100">
    <property type="entry name" value="F-BOX DOMAIN-CONTAINING PROTEIN"/>
    <property type="match status" value="1"/>
</dbReference>
<organism evidence="2">
    <name type="scientific">Prunus dulcis</name>
    <name type="common">Almond</name>
    <name type="synonym">Amygdalus dulcis</name>
    <dbReference type="NCBI Taxonomy" id="3755"/>
    <lineage>
        <taxon>Eukaryota</taxon>
        <taxon>Viridiplantae</taxon>
        <taxon>Streptophyta</taxon>
        <taxon>Embryophyta</taxon>
        <taxon>Tracheophyta</taxon>
        <taxon>Spermatophyta</taxon>
        <taxon>Magnoliopsida</taxon>
        <taxon>eudicotyledons</taxon>
        <taxon>Gunneridae</taxon>
        <taxon>Pentapetalae</taxon>
        <taxon>rosids</taxon>
        <taxon>fabids</taxon>
        <taxon>Rosales</taxon>
        <taxon>Rosaceae</taxon>
        <taxon>Amygdaloideae</taxon>
        <taxon>Amygdaleae</taxon>
        <taxon>Prunus</taxon>
    </lineage>
</organism>
<dbReference type="InterPro" id="IPR011043">
    <property type="entry name" value="Gal_Oxase/kelch_b-propeller"/>
</dbReference>
<dbReference type="InterPro" id="IPR055290">
    <property type="entry name" value="At3g26010-like"/>
</dbReference>
<dbReference type="SUPFAM" id="SSF50965">
    <property type="entry name" value="Galactose oxidase, central domain"/>
    <property type="match status" value="1"/>
</dbReference>
<sequence length="376" mass="42285">MRVEHLIEGIMDRGRRANQVLVNKNSKIYMDLKDIVRDHALPYLPAKSLFRFTGVCRDWKLDILTPFFAHKQSNCFSDISGFFYQSRADPSSFISLDRNAYGVPDPCLKFLPEPVDIRTSSNGLLCCQGRDGYKAYYICNPVTKKWKQLPKANADHGSDPAIVLIFEPSLLNFVAEYKLVCAFPSVDFDNGYEFEIYSSKEGSWRVSGEIYFGNKTLVPRSGVHVNDIVYWQAMGSQILVFDLKMERTQLLYGDFYGTGGCAALGLMDGKLCLTKAQSSGLTVNVLSNAYTNTMEMNSKARTWKTKHQITLSPSPFAPAADRLSSNIMFASGNVVLFRSGGKIYSYNLKTKETQCVGDEFDYDARIVSHIMIVHEA</sequence>
<dbReference type="PANTHER" id="PTHR35546">
    <property type="entry name" value="F-BOX PROTEIN INTERACTION DOMAIN PROTEIN-RELATED"/>
    <property type="match status" value="1"/>
</dbReference>
<evidence type="ECO:0000259" key="1">
    <source>
        <dbReference type="Pfam" id="PF24750"/>
    </source>
</evidence>
<feature type="domain" description="F-box protein At3g26010-like beta-propeller" evidence="1">
    <location>
        <begin position="118"/>
        <end position="294"/>
    </location>
</feature>
<evidence type="ECO:0000313" key="2">
    <source>
        <dbReference type="EMBL" id="BBH07909.1"/>
    </source>
</evidence>
<accession>A0A4Y1RU74</accession>
<dbReference type="Pfam" id="PF24750">
    <property type="entry name" value="b-prop_At3g26010-like"/>
    <property type="match status" value="1"/>
</dbReference>
<dbReference type="AlphaFoldDB" id="A0A4Y1RU74"/>
<protein>
    <submittedName>
        <fullName evidence="2">F-box family protein</fullName>
    </submittedName>
</protein>
<dbReference type="InterPro" id="IPR056592">
    <property type="entry name" value="Beta-prop_At3g26010-like"/>
</dbReference>
<dbReference type="EMBL" id="AP019303">
    <property type="protein sequence ID" value="BBH07909.1"/>
    <property type="molecule type" value="Genomic_DNA"/>
</dbReference>